<dbReference type="RefSeq" id="WP_244876142.1">
    <property type="nucleotide sequence ID" value="NZ_BAAATW010000015.1"/>
</dbReference>
<name>A0A919VT70_9ACTN</name>
<feature type="compositionally biased region" description="Low complexity" evidence="1">
    <location>
        <begin position="163"/>
        <end position="202"/>
    </location>
</feature>
<proteinExistence type="predicted"/>
<feature type="transmembrane region" description="Helical" evidence="2">
    <location>
        <begin position="212"/>
        <end position="231"/>
    </location>
</feature>
<dbReference type="Pfam" id="PF07987">
    <property type="entry name" value="DUF1775"/>
    <property type="match status" value="1"/>
</dbReference>
<evidence type="ECO:0000256" key="1">
    <source>
        <dbReference type="SAM" id="MobiDB-lite"/>
    </source>
</evidence>
<keyword evidence="6" id="KW-1185">Reference proteome</keyword>
<dbReference type="InterPro" id="IPR012533">
    <property type="entry name" value="YcnI-copper_dom"/>
</dbReference>
<feature type="domain" description="YncI copper-binding" evidence="4">
    <location>
        <begin position="95"/>
        <end position="157"/>
    </location>
</feature>
<dbReference type="EMBL" id="BOQP01000021">
    <property type="protein sequence ID" value="GIM74545.1"/>
    <property type="molecule type" value="Genomic_DNA"/>
</dbReference>
<keyword evidence="2" id="KW-0472">Membrane</keyword>
<accession>A0A919VT70</accession>
<comment type="caution">
    <text evidence="5">The sequence shown here is derived from an EMBL/GenBank/DDBJ whole genome shotgun (WGS) entry which is preliminary data.</text>
</comment>
<dbReference type="AlphaFoldDB" id="A0A919VT70"/>
<evidence type="ECO:0000259" key="4">
    <source>
        <dbReference type="Pfam" id="PF07987"/>
    </source>
</evidence>
<dbReference type="Proteomes" id="UP000680865">
    <property type="component" value="Unassembled WGS sequence"/>
</dbReference>
<feature type="signal peptide" evidence="3">
    <location>
        <begin position="1"/>
        <end position="22"/>
    </location>
</feature>
<protein>
    <recommendedName>
        <fullName evidence="4">YncI copper-binding domain-containing protein</fullName>
    </recommendedName>
</protein>
<sequence>MRNRSRLSAVAVLAGLGVLALAAPAAAHVEVTADKDTAGATDVTLTFSGEAENPSAGIKSERVVLPAGIAPADVTLVKAPAGWTFAANADGFTVGGKALKAGTDAEWKVKIAKLPDGETRLSFKTLETYGDGEVARWIEIQQEGEDEPDSPAPLVTLKPGPKPTATVSSAPAAEPSASEAPSAAPSVAPSSAPAAVTDPVASNDDDGGMSTWWIWLVLAAILAGLGFFLGLRRKKSTGPA</sequence>
<evidence type="ECO:0000313" key="5">
    <source>
        <dbReference type="EMBL" id="GIM74545.1"/>
    </source>
</evidence>
<dbReference type="InterPro" id="IPR038507">
    <property type="entry name" value="YcnI-like_sf"/>
</dbReference>
<feature type="chain" id="PRO_5039327259" description="YncI copper-binding domain-containing protein" evidence="3">
    <location>
        <begin position="23"/>
        <end position="240"/>
    </location>
</feature>
<dbReference type="Gene3D" id="2.60.40.2230">
    <property type="entry name" value="Uncharacterised protein YcnI-like PF07987, DUF1775"/>
    <property type="match status" value="1"/>
</dbReference>
<keyword evidence="2" id="KW-1133">Transmembrane helix</keyword>
<feature type="region of interest" description="Disordered" evidence="1">
    <location>
        <begin position="143"/>
        <end position="202"/>
    </location>
</feature>
<reference evidence="5" key="1">
    <citation type="submission" date="2021-03" db="EMBL/GenBank/DDBJ databases">
        <title>Whole genome shotgun sequence of Actinoplanes consettensis NBRC 14913.</title>
        <authorList>
            <person name="Komaki H."/>
            <person name="Tamura T."/>
        </authorList>
    </citation>
    <scope>NUCLEOTIDE SEQUENCE</scope>
    <source>
        <strain evidence="5">NBRC 14913</strain>
    </source>
</reference>
<evidence type="ECO:0000256" key="2">
    <source>
        <dbReference type="SAM" id="Phobius"/>
    </source>
</evidence>
<evidence type="ECO:0000313" key="6">
    <source>
        <dbReference type="Proteomes" id="UP000680865"/>
    </source>
</evidence>
<gene>
    <name evidence="5" type="ORF">Aco04nite_40830</name>
</gene>
<keyword evidence="3" id="KW-0732">Signal</keyword>
<organism evidence="5 6">
    <name type="scientific">Winogradskya consettensis</name>
    <dbReference type="NCBI Taxonomy" id="113560"/>
    <lineage>
        <taxon>Bacteria</taxon>
        <taxon>Bacillati</taxon>
        <taxon>Actinomycetota</taxon>
        <taxon>Actinomycetes</taxon>
        <taxon>Micromonosporales</taxon>
        <taxon>Micromonosporaceae</taxon>
        <taxon>Winogradskya</taxon>
    </lineage>
</organism>
<keyword evidence="2" id="KW-0812">Transmembrane</keyword>
<evidence type="ECO:0000256" key="3">
    <source>
        <dbReference type="SAM" id="SignalP"/>
    </source>
</evidence>